<evidence type="ECO:0000256" key="7">
    <source>
        <dbReference type="ARBA" id="ARBA00022989"/>
    </source>
</evidence>
<dbReference type="Pfam" id="PF00005">
    <property type="entry name" value="ABC_tran"/>
    <property type="match status" value="1"/>
</dbReference>
<evidence type="ECO:0000256" key="11">
    <source>
        <dbReference type="SAM" id="Phobius"/>
    </source>
</evidence>
<dbReference type="Proteomes" id="UP000823634">
    <property type="component" value="Unassembled WGS sequence"/>
</dbReference>
<evidence type="ECO:0000256" key="6">
    <source>
        <dbReference type="ARBA" id="ARBA00022840"/>
    </source>
</evidence>
<keyword evidence="3" id="KW-1003">Cell membrane</keyword>
<comment type="caution">
    <text evidence="13">The sequence shown here is derived from an EMBL/GenBank/DDBJ whole genome shotgun (WGS) entry which is preliminary data.</text>
</comment>
<keyword evidence="8 11" id="KW-0472">Membrane</keyword>
<evidence type="ECO:0000256" key="5">
    <source>
        <dbReference type="ARBA" id="ARBA00022741"/>
    </source>
</evidence>
<sequence length="983" mass="107761">MSEDIIYPNGISVELRNIKKDYYVDKQPFTAIKNLSVAFPKVGFVSILGESGSGKTTLLNIIGGLDRYTDGDLLINGVSTKEFKDQDWDNYRNKRIGFVFQSYNLIPHLNLLQNVETPLQLAGVSASERESRAREVLEKVGLGEFVKKKPNELSGGQMQRVAIARALVNSPEIILADEPTGALDSETSAQVMDLIKEMAEDRCVIMVTHNERLAQKYSDRIIVMRDGEIISDSNPISAEPETPQKAEEEIAEPESVTMESVKKKRREKKTSMSFLTALRSSAQNVLTKKGRTVLTSVACSIGIIGVALVLATSNGFSNYVSDVETSVASTVPITISPTVISFRTNAENSYGKDDLYPDDDQVHIYDSSSSMFVAHQNNLTQEYIDALYAMLEDENNPAYGEVLTIMENHDSLNFHFLGSDGPDGDIVEYNQFQQAGMLSSAVSAVTSLPTTVFHEIYGDEEAMEGLYDVIYGRFPTSANEMVLVVDNYNRIDMSTMQAIGLVSSKADYDYMTDEQKLIDFADIVYEGEGDSSYKEYKCYRNSDYFMHSEPRVIEMETYDDVKLEIDTSDVTASKFIGTPSTKQMTIYDSPDPEEVFADDQGYDAVDLKIVGVLRPNPDSMLALMPTSIAYTSDLTNLMVEDYQTGPGVSLAQAQLENWYLPRSSGEDSDVVDGLQQLNEALATLIALAGESDDLTSAFNSSTINDLFGSALTYIRAYGDFTEEGTVYTYSSHPSSYLSWCGSLGSEFHAIPLDDLTDSSGITQLFLSLASGDFFLQESDPNIVDVLAAANSYSTISSIIIFPKTLVGKPIITDYLDSLNEGKTDADQIIYSDVMSDFTDTIATMIDVISAVLIVFASISLVVSSVMTSIITYVSVVERTKEIGVLRACGARKRDVGRLFEAECVLIGAVAGLIGILMTLLLCIPINLIIDSLFPGNGLGSIASLAWWHAIILVALAILLAFLSGFVPSRIAAKRDPVTCLRAE</sequence>
<dbReference type="GO" id="GO:0005886">
    <property type="term" value="C:plasma membrane"/>
    <property type="evidence" value="ECO:0007669"/>
    <property type="project" value="UniProtKB-SubCell"/>
</dbReference>
<evidence type="ECO:0000256" key="2">
    <source>
        <dbReference type="ARBA" id="ARBA00022448"/>
    </source>
</evidence>
<dbReference type="GO" id="GO:0098796">
    <property type="term" value="C:membrane protein complex"/>
    <property type="evidence" value="ECO:0007669"/>
    <property type="project" value="UniProtKB-ARBA"/>
</dbReference>
<dbReference type="GO" id="GO:0022857">
    <property type="term" value="F:transmembrane transporter activity"/>
    <property type="evidence" value="ECO:0007669"/>
    <property type="project" value="UniProtKB-ARBA"/>
</dbReference>
<feature type="transmembrane region" description="Helical" evidence="11">
    <location>
        <begin position="903"/>
        <end position="929"/>
    </location>
</feature>
<evidence type="ECO:0000256" key="1">
    <source>
        <dbReference type="ARBA" id="ARBA00004429"/>
    </source>
</evidence>
<dbReference type="InterPro" id="IPR017871">
    <property type="entry name" value="ABC_transporter-like_CS"/>
</dbReference>
<keyword evidence="7 11" id="KW-1133">Transmembrane helix</keyword>
<dbReference type="InterPro" id="IPR003439">
    <property type="entry name" value="ABC_transporter-like_ATP-bd"/>
</dbReference>
<feature type="domain" description="ABC transporter" evidence="12">
    <location>
        <begin position="13"/>
        <end position="251"/>
    </location>
</feature>
<protein>
    <submittedName>
        <fullName evidence="13">ABC transporter ATP-binding protein/permease</fullName>
    </submittedName>
</protein>
<dbReference type="PANTHER" id="PTHR42798">
    <property type="entry name" value="LIPOPROTEIN-RELEASING SYSTEM ATP-BINDING PROTEIN LOLD"/>
    <property type="match status" value="1"/>
</dbReference>
<evidence type="ECO:0000256" key="10">
    <source>
        <dbReference type="SAM" id="MobiDB-lite"/>
    </source>
</evidence>
<evidence type="ECO:0000256" key="9">
    <source>
        <dbReference type="ARBA" id="ARBA00038388"/>
    </source>
</evidence>
<dbReference type="PANTHER" id="PTHR42798:SF6">
    <property type="entry name" value="CELL DIVISION ATP-BINDING PROTEIN FTSE"/>
    <property type="match status" value="1"/>
</dbReference>
<proteinExistence type="inferred from homology"/>
<dbReference type="InterPro" id="IPR027417">
    <property type="entry name" value="P-loop_NTPase"/>
</dbReference>
<evidence type="ECO:0000313" key="13">
    <source>
        <dbReference type="EMBL" id="MBO8425956.1"/>
    </source>
</evidence>
<accession>A0A9D9DGF2</accession>
<dbReference type="EMBL" id="JADINA010000011">
    <property type="protein sequence ID" value="MBO8425956.1"/>
    <property type="molecule type" value="Genomic_DNA"/>
</dbReference>
<dbReference type="InterPro" id="IPR017911">
    <property type="entry name" value="MacB-like_ATP-bd"/>
</dbReference>
<evidence type="ECO:0000313" key="14">
    <source>
        <dbReference type="Proteomes" id="UP000823634"/>
    </source>
</evidence>
<evidence type="ECO:0000256" key="4">
    <source>
        <dbReference type="ARBA" id="ARBA00022692"/>
    </source>
</evidence>
<dbReference type="Pfam" id="PF02687">
    <property type="entry name" value="FtsX"/>
    <property type="match status" value="1"/>
</dbReference>
<comment type="similarity">
    <text evidence="9">Belongs to the ABC transporter superfamily. Macrolide exporter (TC 3.A.1.122) family.</text>
</comment>
<reference evidence="13" key="1">
    <citation type="submission" date="2020-10" db="EMBL/GenBank/DDBJ databases">
        <authorList>
            <person name="Gilroy R."/>
        </authorList>
    </citation>
    <scope>NUCLEOTIDE SEQUENCE</scope>
    <source>
        <strain evidence="13">17113</strain>
    </source>
</reference>
<evidence type="ECO:0000256" key="3">
    <source>
        <dbReference type="ARBA" id="ARBA00022475"/>
    </source>
</evidence>
<dbReference type="CDD" id="cd03255">
    <property type="entry name" value="ABC_MJ0796_LolCDE_FtsE"/>
    <property type="match status" value="1"/>
</dbReference>
<feature type="transmembrane region" description="Helical" evidence="11">
    <location>
        <begin position="944"/>
        <end position="966"/>
    </location>
</feature>
<dbReference type="Gene3D" id="3.40.50.300">
    <property type="entry name" value="P-loop containing nucleotide triphosphate hydrolases"/>
    <property type="match status" value="1"/>
</dbReference>
<dbReference type="SMART" id="SM00382">
    <property type="entry name" value="AAA"/>
    <property type="match status" value="1"/>
</dbReference>
<evidence type="ECO:0000259" key="12">
    <source>
        <dbReference type="PROSITE" id="PS50893"/>
    </source>
</evidence>
<dbReference type="AlphaFoldDB" id="A0A9D9DGF2"/>
<dbReference type="GO" id="GO:0016887">
    <property type="term" value="F:ATP hydrolysis activity"/>
    <property type="evidence" value="ECO:0007669"/>
    <property type="project" value="InterPro"/>
</dbReference>
<keyword evidence="5" id="KW-0547">Nucleotide-binding</keyword>
<comment type="subcellular location">
    <subcellularLocation>
        <location evidence="1">Cell inner membrane</location>
        <topology evidence="1">Multi-pass membrane protein</topology>
    </subcellularLocation>
</comment>
<dbReference type="PROSITE" id="PS50893">
    <property type="entry name" value="ABC_TRANSPORTER_2"/>
    <property type="match status" value="1"/>
</dbReference>
<dbReference type="GO" id="GO:0005524">
    <property type="term" value="F:ATP binding"/>
    <property type="evidence" value="ECO:0007669"/>
    <property type="project" value="UniProtKB-KW"/>
</dbReference>
<dbReference type="FunFam" id="3.40.50.300:FF:000032">
    <property type="entry name" value="Export ABC transporter ATP-binding protein"/>
    <property type="match status" value="1"/>
</dbReference>
<dbReference type="InterPro" id="IPR003838">
    <property type="entry name" value="ABC3_permease_C"/>
</dbReference>
<dbReference type="SUPFAM" id="SSF52540">
    <property type="entry name" value="P-loop containing nucleoside triphosphate hydrolases"/>
    <property type="match status" value="1"/>
</dbReference>
<keyword evidence="2" id="KW-0813">Transport</keyword>
<evidence type="ECO:0000256" key="8">
    <source>
        <dbReference type="ARBA" id="ARBA00023136"/>
    </source>
</evidence>
<reference evidence="13" key="2">
    <citation type="journal article" date="2021" name="PeerJ">
        <title>Extensive microbial diversity within the chicken gut microbiome revealed by metagenomics and culture.</title>
        <authorList>
            <person name="Gilroy R."/>
            <person name="Ravi A."/>
            <person name="Getino M."/>
            <person name="Pursley I."/>
            <person name="Horton D.L."/>
            <person name="Alikhan N.F."/>
            <person name="Baker D."/>
            <person name="Gharbi K."/>
            <person name="Hall N."/>
            <person name="Watson M."/>
            <person name="Adriaenssens E.M."/>
            <person name="Foster-Nyarko E."/>
            <person name="Jarju S."/>
            <person name="Secka A."/>
            <person name="Antonio M."/>
            <person name="Oren A."/>
            <person name="Chaudhuri R.R."/>
            <person name="La Ragione R."/>
            <person name="Hildebrand F."/>
            <person name="Pallen M.J."/>
        </authorList>
    </citation>
    <scope>NUCLEOTIDE SEQUENCE</scope>
    <source>
        <strain evidence="13">17113</strain>
    </source>
</reference>
<dbReference type="InterPro" id="IPR003593">
    <property type="entry name" value="AAA+_ATPase"/>
</dbReference>
<name>A0A9D9DGF2_9FIRM</name>
<gene>
    <name evidence="13" type="ORF">IAC61_01365</name>
</gene>
<dbReference type="PROSITE" id="PS00211">
    <property type="entry name" value="ABC_TRANSPORTER_1"/>
    <property type="match status" value="1"/>
</dbReference>
<keyword evidence="4 11" id="KW-0812">Transmembrane</keyword>
<organism evidence="13 14">
    <name type="scientific">Candidatus Alloenteromonas pullistercoris</name>
    <dbReference type="NCBI Taxonomy" id="2840785"/>
    <lineage>
        <taxon>Bacteria</taxon>
        <taxon>Bacillati</taxon>
        <taxon>Bacillota</taxon>
        <taxon>Bacillota incertae sedis</taxon>
        <taxon>Candidatus Alloenteromonas</taxon>
    </lineage>
</organism>
<keyword evidence="6 13" id="KW-0067">ATP-binding</keyword>
<feature type="transmembrane region" description="Helical" evidence="11">
    <location>
        <begin position="847"/>
        <end position="873"/>
    </location>
</feature>
<feature type="region of interest" description="Disordered" evidence="10">
    <location>
        <begin position="232"/>
        <end position="267"/>
    </location>
</feature>